<sequence length="40" mass="4297">MSFRMASMQRLQSFTSSLGTGIMGNERALTGIDVSGGKWS</sequence>
<gene>
    <name evidence="1" type="ORF">AFERRI_420104</name>
</gene>
<dbReference type="EMBL" id="CCCS020000037">
    <property type="protein sequence ID" value="CDQ10806.1"/>
    <property type="molecule type" value="Genomic_DNA"/>
</dbReference>
<reference evidence="1" key="2">
    <citation type="submission" date="2014-07" db="EMBL/GenBank/DDBJ databases">
        <title>Initial genome analysis of the psychrotolerant acidophile Acidithiobacillus ferrivorans CF27: insights into iron and sulfur oxidation pathways and into biofilm formation.</title>
        <authorList>
            <person name="Talla E."/>
            <person name="Hedrich S."/>
            <person name="Mangenot S."/>
            <person name="Ji B."/>
            <person name="Johnson D.B."/>
            <person name="Barbe V."/>
            <person name="Bonnefoy V."/>
        </authorList>
    </citation>
    <scope>NUCLEOTIDE SEQUENCE [LARGE SCALE GENOMIC DNA]</scope>
    <source>
        <strain evidence="1">CF27</strain>
    </source>
</reference>
<accession>A0A060UR72</accession>
<evidence type="ECO:0000313" key="1">
    <source>
        <dbReference type="EMBL" id="CDQ10806.1"/>
    </source>
</evidence>
<protein>
    <submittedName>
        <fullName evidence="1">Uncharacterized protein</fullName>
    </submittedName>
</protein>
<proteinExistence type="predicted"/>
<organism evidence="1">
    <name type="scientific">Acidithiobacillus ferrivorans</name>
    <dbReference type="NCBI Taxonomy" id="160808"/>
    <lineage>
        <taxon>Bacteria</taxon>
        <taxon>Pseudomonadati</taxon>
        <taxon>Pseudomonadota</taxon>
        <taxon>Acidithiobacillia</taxon>
        <taxon>Acidithiobacillales</taxon>
        <taxon>Acidithiobacillaceae</taxon>
        <taxon>Acidithiobacillus</taxon>
    </lineage>
</organism>
<dbReference type="AlphaFoldDB" id="A0A060UR72"/>
<comment type="caution">
    <text evidence="1">The sequence shown here is derived from an EMBL/GenBank/DDBJ whole genome shotgun (WGS) entry which is preliminary data.</text>
</comment>
<reference evidence="1" key="1">
    <citation type="submission" date="2014-03" db="EMBL/GenBank/DDBJ databases">
        <authorList>
            <person name="Genoscope - CEA"/>
        </authorList>
    </citation>
    <scope>NUCLEOTIDE SEQUENCE [LARGE SCALE GENOMIC DNA]</scope>
    <source>
        <strain evidence="1">CF27</strain>
    </source>
</reference>
<name>A0A060UR72_9PROT</name>